<reference evidence="4" key="1">
    <citation type="journal article" date="2019" name="Int. J. Syst. Evol. Microbiol.">
        <title>The Global Catalogue of Microorganisms (GCM) 10K type strain sequencing project: providing services to taxonomists for standard genome sequencing and annotation.</title>
        <authorList>
            <consortium name="The Broad Institute Genomics Platform"/>
            <consortium name="The Broad Institute Genome Sequencing Center for Infectious Disease"/>
            <person name="Wu L."/>
            <person name="Ma J."/>
        </authorList>
    </citation>
    <scope>NUCLEOTIDE SEQUENCE [LARGE SCALE GENOMIC DNA]</scope>
    <source>
        <strain evidence="4">JCM 3369</strain>
    </source>
</reference>
<dbReference type="Proteomes" id="UP001596380">
    <property type="component" value="Unassembled WGS sequence"/>
</dbReference>
<organism evidence="3 4">
    <name type="scientific">Actinomadura yumaensis</name>
    <dbReference type="NCBI Taxonomy" id="111807"/>
    <lineage>
        <taxon>Bacteria</taxon>
        <taxon>Bacillati</taxon>
        <taxon>Actinomycetota</taxon>
        <taxon>Actinomycetes</taxon>
        <taxon>Streptosporangiales</taxon>
        <taxon>Thermomonosporaceae</taxon>
        <taxon>Actinomadura</taxon>
    </lineage>
</organism>
<dbReference type="EMBL" id="JBHSXS010000003">
    <property type="protein sequence ID" value="MFC6879549.1"/>
    <property type="molecule type" value="Genomic_DNA"/>
</dbReference>
<feature type="signal peptide" evidence="2">
    <location>
        <begin position="1"/>
        <end position="26"/>
    </location>
</feature>
<sequence length="77" mass="7811">MRLRTVLTALAAAVAVPAACAGPALADPPARQINLIVIDHSENDAIVEIDRTLNTNDGSGSAGSDIVSNQHSPHAGT</sequence>
<evidence type="ECO:0000256" key="1">
    <source>
        <dbReference type="SAM" id="MobiDB-lite"/>
    </source>
</evidence>
<feature type="compositionally biased region" description="Polar residues" evidence="1">
    <location>
        <begin position="66"/>
        <end position="77"/>
    </location>
</feature>
<comment type="caution">
    <text evidence="3">The sequence shown here is derived from an EMBL/GenBank/DDBJ whole genome shotgun (WGS) entry which is preliminary data.</text>
</comment>
<name>A0ABW2CF02_9ACTN</name>
<protein>
    <submittedName>
        <fullName evidence="3">Uncharacterized protein</fullName>
    </submittedName>
</protein>
<accession>A0ABW2CF02</accession>
<feature type="chain" id="PRO_5046557642" evidence="2">
    <location>
        <begin position="27"/>
        <end position="77"/>
    </location>
</feature>
<evidence type="ECO:0000313" key="3">
    <source>
        <dbReference type="EMBL" id="MFC6879549.1"/>
    </source>
</evidence>
<keyword evidence="4" id="KW-1185">Reference proteome</keyword>
<evidence type="ECO:0000313" key="4">
    <source>
        <dbReference type="Proteomes" id="UP001596380"/>
    </source>
</evidence>
<gene>
    <name evidence="3" type="ORF">ACFQKB_07185</name>
</gene>
<evidence type="ECO:0000256" key="2">
    <source>
        <dbReference type="SAM" id="SignalP"/>
    </source>
</evidence>
<keyword evidence="2" id="KW-0732">Signal</keyword>
<proteinExistence type="predicted"/>
<dbReference type="RefSeq" id="WP_160821531.1">
    <property type="nucleotide sequence ID" value="NZ_JBHSXE010000001.1"/>
</dbReference>
<feature type="region of interest" description="Disordered" evidence="1">
    <location>
        <begin position="57"/>
        <end position="77"/>
    </location>
</feature>